<feature type="domain" description="HDOD" evidence="2">
    <location>
        <begin position="212"/>
        <end position="397"/>
    </location>
</feature>
<evidence type="ECO:0000259" key="1">
    <source>
        <dbReference type="PROSITE" id="PS50883"/>
    </source>
</evidence>
<proteinExistence type="predicted"/>
<feature type="domain" description="EAL" evidence="1">
    <location>
        <begin position="1"/>
        <end position="218"/>
    </location>
</feature>
<dbReference type="Pfam" id="PF00563">
    <property type="entry name" value="EAL"/>
    <property type="match status" value="1"/>
</dbReference>
<evidence type="ECO:0008006" key="5">
    <source>
        <dbReference type="Google" id="ProtNLM"/>
    </source>
</evidence>
<dbReference type="PIRSF" id="PIRSF003180">
    <property type="entry name" value="DiGMPpdiest_YuxH"/>
    <property type="match status" value="1"/>
</dbReference>
<dbReference type="InterPro" id="IPR013976">
    <property type="entry name" value="HDOD"/>
</dbReference>
<reference evidence="3" key="1">
    <citation type="journal article" date="2022" name="Arch. Microbiol.">
        <title>Thiomicrorhabdus immobilis sp. nov., a mesophilic sulfur-oxidizing bacterium isolated from sediment of a brackish lake in northern Japan.</title>
        <authorList>
            <person name="Kojima H."/>
            <person name="Mochizuki J."/>
            <person name="Kanda M."/>
            <person name="Watanabe T."/>
            <person name="Fukui M."/>
        </authorList>
    </citation>
    <scope>NUCLEOTIDE SEQUENCE</scope>
    <source>
        <strain evidence="3">Am19</strain>
    </source>
</reference>
<dbReference type="PANTHER" id="PTHR33525">
    <property type="match status" value="1"/>
</dbReference>
<dbReference type="SUPFAM" id="SSF141868">
    <property type="entry name" value="EAL domain-like"/>
    <property type="match status" value="1"/>
</dbReference>
<dbReference type="SMART" id="SM00052">
    <property type="entry name" value="EAL"/>
    <property type="match status" value="1"/>
</dbReference>
<dbReference type="InterPro" id="IPR035919">
    <property type="entry name" value="EAL_sf"/>
</dbReference>
<evidence type="ECO:0000259" key="2">
    <source>
        <dbReference type="PROSITE" id="PS51833"/>
    </source>
</evidence>
<organism evidence="3 4">
    <name type="scientific">Thiomicrorhabdus immobilis</name>
    <dbReference type="NCBI Taxonomy" id="2791037"/>
    <lineage>
        <taxon>Bacteria</taxon>
        <taxon>Pseudomonadati</taxon>
        <taxon>Pseudomonadota</taxon>
        <taxon>Gammaproteobacteria</taxon>
        <taxon>Thiotrichales</taxon>
        <taxon>Piscirickettsiaceae</taxon>
        <taxon>Thiomicrorhabdus</taxon>
    </lineage>
</organism>
<sequence length="404" mass="45951">MDVIAGQAEQQQTDFFVGRQPILDRENNIYGYELLFRGGLNPNSAEFDSASKATATVIRNAMMNMGLQQLVGEAKAFINFPEEFFFEMRDPCFHHSQAVIEILETVEPSSDVIESVQYLKNQGYMIALDDFIFSKKFVPFIKLADIVKFDVLTIAPENLKPLFEKIKKLKDVTILAERVETKEMFEACREAGAELFQGYYFAKPEVVTGKKMSIGKVHLLELLQKVADDSLHLDDLEKIIEKDIGLTIKILKLAKQYKTKNMPDFESLKEVLTLFGLKRVQSWATMLSMTMIDDVLPEVFNLARLRAIFMRNLAQKEKLPGMDSFYLAGLFSMIDVVVGQPLDNALSHIPINDNIKLGLLHGEGEYGRLLDAAKSFEMNHADQHQDYALIYFEALKEVNSIHEL</sequence>
<dbReference type="Pfam" id="PF08668">
    <property type="entry name" value="HDOD"/>
    <property type="match status" value="1"/>
</dbReference>
<dbReference type="Proteomes" id="UP001054820">
    <property type="component" value="Chromosome"/>
</dbReference>
<name>A0ABM7MFF1_9GAMM</name>
<dbReference type="PROSITE" id="PS51833">
    <property type="entry name" value="HDOD"/>
    <property type="match status" value="1"/>
</dbReference>
<dbReference type="InterPro" id="IPR052340">
    <property type="entry name" value="RNase_Y/CdgJ"/>
</dbReference>
<evidence type="ECO:0000313" key="4">
    <source>
        <dbReference type="Proteomes" id="UP001054820"/>
    </source>
</evidence>
<keyword evidence="4" id="KW-1185">Reference proteome</keyword>
<gene>
    <name evidence="3" type="ORF">THMIRHAM_20300</name>
</gene>
<protein>
    <recommendedName>
        <fullName evidence="5">Diguanylate phosphodiesterase</fullName>
    </recommendedName>
</protein>
<dbReference type="Gene3D" id="3.20.20.450">
    <property type="entry name" value="EAL domain"/>
    <property type="match status" value="1"/>
</dbReference>
<dbReference type="PROSITE" id="PS50883">
    <property type="entry name" value="EAL"/>
    <property type="match status" value="1"/>
</dbReference>
<dbReference type="RefSeq" id="WP_237261714.1">
    <property type="nucleotide sequence ID" value="NZ_AP024202.1"/>
</dbReference>
<dbReference type="Gene3D" id="1.10.3210.10">
    <property type="entry name" value="Hypothetical protein af1432"/>
    <property type="match status" value="1"/>
</dbReference>
<dbReference type="SUPFAM" id="SSF109604">
    <property type="entry name" value="HD-domain/PDEase-like"/>
    <property type="match status" value="1"/>
</dbReference>
<evidence type="ECO:0000313" key="3">
    <source>
        <dbReference type="EMBL" id="BCN94245.1"/>
    </source>
</evidence>
<dbReference type="PANTHER" id="PTHR33525:SF4">
    <property type="entry name" value="CYCLIC DI-GMP PHOSPHODIESTERASE CDGJ"/>
    <property type="match status" value="1"/>
</dbReference>
<dbReference type="InterPro" id="IPR014408">
    <property type="entry name" value="dGMP_Pdiesterase_EAL/HD-GYP"/>
</dbReference>
<accession>A0ABM7MFF1</accession>
<dbReference type="InterPro" id="IPR001633">
    <property type="entry name" value="EAL_dom"/>
</dbReference>
<dbReference type="EMBL" id="AP024202">
    <property type="protein sequence ID" value="BCN94245.1"/>
    <property type="molecule type" value="Genomic_DNA"/>
</dbReference>